<keyword evidence="7" id="KW-0812">Transmembrane</keyword>
<dbReference type="InterPro" id="IPR005467">
    <property type="entry name" value="His_kinase_dom"/>
</dbReference>
<evidence type="ECO:0000259" key="8">
    <source>
        <dbReference type="PROSITE" id="PS50109"/>
    </source>
</evidence>
<keyword evidence="7" id="KW-1133">Transmembrane helix</keyword>
<accession>A0AA86AIS4</accession>
<dbReference type="InterPro" id="IPR003661">
    <property type="entry name" value="HisK_dim/P_dom"/>
</dbReference>
<dbReference type="PROSITE" id="PS50109">
    <property type="entry name" value="HIS_KIN"/>
    <property type="match status" value="1"/>
</dbReference>
<reference evidence="9 10" key="1">
    <citation type="journal article" date="2014" name="Environ. Microbiol.">
        <title>Insights into organohalide respiration and the versatile catabolism of Sulfurospirillum multivorans gained from comparative genomics and physiological studies.</title>
        <authorList>
            <person name="Goris T."/>
            <person name="Schubert T."/>
            <person name="Gadkari J."/>
            <person name="Wubet T."/>
            <person name="Tarkka M."/>
            <person name="Buscot F."/>
            <person name="Adrian L."/>
            <person name="Diekert G."/>
        </authorList>
    </citation>
    <scope>NUCLEOTIDE SEQUENCE [LARGE SCALE GENOMIC DNA]</scope>
    <source>
        <strain evidence="10">DM 12446 / JCM 15788 / NBRC 109480</strain>
    </source>
</reference>
<dbReference type="Gene3D" id="1.10.287.130">
    <property type="match status" value="1"/>
</dbReference>
<evidence type="ECO:0000256" key="5">
    <source>
        <dbReference type="ARBA" id="ARBA00022777"/>
    </source>
</evidence>
<organism evidence="9 10">
    <name type="scientific">Sulfurospirillum multivorans (strain DM 12446 / JCM 15788 / NBRC 109480)</name>
    <dbReference type="NCBI Taxonomy" id="1150621"/>
    <lineage>
        <taxon>Bacteria</taxon>
        <taxon>Pseudomonadati</taxon>
        <taxon>Campylobacterota</taxon>
        <taxon>Epsilonproteobacteria</taxon>
        <taxon>Campylobacterales</taxon>
        <taxon>Sulfurospirillaceae</taxon>
        <taxon>Sulfurospirillum</taxon>
    </lineage>
</organism>
<keyword evidence="7" id="KW-0472">Membrane</keyword>
<dbReference type="GO" id="GO:0004721">
    <property type="term" value="F:phosphoprotein phosphatase activity"/>
    <property type="evidence" value="ECO:0007669"/>
    <property type="project" value="TreeGrafter"/>
</dbReference>
<evidence type="ECO:0000256" key="2">
    <source>
        <dbReference type="ARBA" id="ARBA00012438"/>
    </source>
</evidence>
<protein>
    <recommendedName>
        <fullName evidence="2">histidine kinase</fullName>
        <ecNumber evidence="2">2.7.13.3</ecNumber>
    </recommendedName>
</protein>
<dbReference type="EC" id="2.7.13.3" evidence="2"/>
<keyword evidence="5 9" id="KW-0418">Kinase</keyword>
<dbReference type="GO" id="GO:0000155">
    <property type="term" value="F:phosphorelay sensor kinase activity"/>
    <property type="evidence" value="ECO:0007669"/>
    <property type="project" value="InterPro"/>
</dbReference>
<dbReference type="AlphaFoldDB" id="A0AA86AIS4"/>
<sequence length="395" mass="45742">MLVLKNWDINLRSREKKTLRSFLFLYAFLTLLILAFVAFLYYGLERDLMLQNQREALSNLTNEQIARLKSLHVNLEKEQIYPRDERFNSAIYDSSLKQIFSTLSTHKVNLYEDIYLKNDRIYFIKELESYYLGARYIVLEVPAPPAWSEKVFRKLLGYGALIFSILVVIGYFLLGLLLRPMKDTIALLDRFIKDTTHELNTPVNAILSNIEMMDLQSLDENMLKKIKRITIASKTICNLYDDLTYLVLSHKILSQDETIDLKLLLEERLEYFSLLFESKKIQLTHTLEEGVYLTIDRKKMTKLIDNILSNAIKYNKIGGFIEVTLGQQGIAIKDSGRGIEKSQINQVFERYSRFDRSVGGFGIGLSIVASIAKEYALHVKLESVLDEGTTVRISW</sequence>
<keyword evidence="3" id="KW-0597">Phosphoprotein</keyword>
<evidence type="ECO:0000256" key="6">
    <source>
        <dbReference type="ARBA" id="ARBA00023012"/>
    </source>
</evidence>
<dbReference type="GO" id="GO:0016036">
    <property type="term" value="P:cellular response to phosphate starvation"/>
    <property type="evidence" value="ECO:0007669"/>
    <property type="project" value="TreeGrafter"/>
</dbReference>
<feature type="transmembrane region" description="Helical" evidence="7">
    <location>
        <begin position="21"/>
        <end position="44"/>
    </location>
</feature>
<dbReference type="InterPro" id="IPR050351">
    <property type="entry name" value="BphY/WalK/GraS-like"/>
</dbReference>
<evidence type="ECO:0000256" key="3">
    <source>
        <dbReference type="ARBA" id="ARBA00022553"/>
    </source>
</evidence>
<dbReference type="SUPFAM" id="SSF55874">
    <property type="entry name" value="ATPase domain of HSP90 chaperone/DNA topoisomerase II/histidine kinase"/>
    <property type="match status" value="1"/>
</dbReference>
<dbReference type="Pfam" id="PF02518">
    <property type="entry name" value="HATPase_c"/>
    <property type="match status" value="1"/>
</dbReference>
<dbReference type="SUPFAM" id="SSF47384">
    <property type="entry name" value="Homodimeric domain of signal transducing histidine kinase"/>
    <property type="match status" value="1"/>
</dbReference>
<dbReference type="SMART" id="SM00387">
    <property type="entry name" value="HATPase_c"/>
    <property type="match status" value="1"/>
</dbReference>
<proteinExistence type="predicted"/>
<dbReference type="Gene3D" id="3.30.565.10">
    <property type="entry name" value="Histidine kinase-like ATPase, C-terminal domain"/>
    <property type="match status" value="1"/>
</dbReference>
<dbReference type="KEGG" id="smul:SMUL_0153"/>
<dbReference type="Pfam" id="PF00512">
    <property type="entry name" value="HisKA"/>
    <property type="match status" value="1"/>
</dbReference>
<evidence type="ECO:0000256" key="4">
    <source>
        <dbReference type="ARBA" id="ARBA00022679"/>
    </source>
</evidence>
<dbReference type="PANTHER" id="PTHR45453">
    <property type="entry name" value="PHOSPHATE REGULON SENSOR PROTEIN PHOR"/>
    <property type="match status" value="1"/>
</dbReference>
<dbReference type="GO" id="GO:0005886">
    <property type="term" value="C:plasma membrane"/>
    <property type="evidence" value="ECO:0007669"/>
    <property type="project" value="TreeGrafter"/>
</dbReference>
<feature type="transmembrane region" description="Helical" evidence="7">
    <location>
        <begin position="155"/>
        <end position="178"/>
    </location>
</feature>
<dbReference type="InterPro" id="IPR003594">
    <property type="entry name" value="HATPase_dom"/>
</dbReference>
<comment type="catalytic activity">
    <reaction evidence="1">
        <text>ATP + protein L-histidine = ADP + protein N-phospho-L-histidine.</text>
        <dbReference type="EC" id="2.7.13.3"/>
    </reaction>
</comment>
<evidence type="ECO:0000256" key="1">
    <source>
        <dbReference type="ARBA" id="ARBA00000085"/>
    </source>
</evidence>
<dbReference type="Proteomes" id="UP000019322">
    <property type="component" value="Chromosome"/>
</dbReference>
<dbReference type="CDD" id="cd00082">
    <property type="entry name" value="HisKA"/>
    <property type="match status" value="1"/>
</dbReference>
<dbReference type="EMBL" id="CP007201">
    <property type="protein sequence ID" value="AHJ11435.1"/>
    <property type="molecule type" value="Genomic_DNA"/>
</dbReference>
<keyword evidence="6" id="KW-0902">Two-component regulatory system</keyword>
<name>A0AA86AIS4_SULMK</name>
<dbReference type="PANTHER" id="PTHR45453:SF1">
    <property type="entry name" value="PHOSPHATE REGULON SENSOR PROTEIN PHOR"/>
    <property type="match status" value="1"/>
</dbReference>
<evidence type="ECO:0000313" key="9">
    <source>
        <dbReference type="EMBL" id="AHJ11435.1"/>
    </source>
</evidence>
<gene>
    <name evidence="9" type="ORF">SMUL_0153</name>
</gene>
<evidence type="ECO:0000313" key="10">
    <source>
        <dbReference type="Proteomes" id="UP000019322"/>
    </source>
</evidence>
<dbReference type="InterPro" id="IPR036890">
    <property type="entry name" value="HATPase_C_sf"/>
</dbReference>
<dbReference type="SMART" id="SM00388">
    <property type="entry name" value="HisKA"/>
    <property type="match status" value="1"/>
</dbReference>
<dbReference type="InterPro" id="IPR036097">
    <property type="entry name" value="HisK_dim/P_sf"/>
</dbReference>
<feature type="domain" description="Histidine kinase" evidence="8">
    <location>
        <begin position="194"/>
        <end position="395"/>
    </location>
</feature>
<evidence type="ECO:0000256" key="7">
    <source>
        <dbReference type="SAM" id="Phobius"/>
    </source>
</evidence>
<keyword evidence="4" id="KW-0808">Transferase</keyword>
<dbReference type="RefSeq" id="WP_025343359.1">
    <property type="nucleotide sequence ID" value="NZ_CP007201.1"/>
</dbReference>